<gene>
    <name evidence="1" type="ORF">CDES_02595</name>
</gene>
<dbReference type="InterPro" id="IPR036188">
    <property type="entry name" value="FAD/NAD-bd_sf"/>
</dbReference>
<dbReference type="AlphaFoldDB" id="A0A0M5IQS0"/>
<dbReference type="Pfam" id="PF13450">
    <property type="entry name" value="NAD_binding_8"/>
    <property type="match status" value="1"/>
</dbReference>
<dbReference type="RefSeq" id="WP_053544117.1">
    <property type="nucleotide sequence ID" value="NZ_CP009220.1"/>
</dbReference>
<dbReference type="KEGG" id="cdx:CDES_02595"/>
<reference evidence="1 2" key="1">
    <citation type="submission" date="2014-08" db="EMBL/GenBank/DDBJ databases">
        <title>Complete genome sequence of Corynebacterium deserti GIMN1.010 (=DSM 45689), isolated from desert sand in western China.</title>
        <authorList>
            <person name="Ruckert C."/>
            <person name="Albersmeier A."/>
            <person name="Kalinowski J."/>
        </authorList>
    </citation>
    <scope>NUCLEOTIDE SEQUENCE [LARGE SCALE GENOMIC DNA]</scope>
    <source>
        <strain evidence="1 2">GIMN1.010</strain>
    </source>
</reference>
<dbReference type="EMBL" id="CP009220">
    <property type="protein sequence ID" value="ALC04974.1"/>
    <property type="molecule type" value="Genomic_DNA"/>
</dbReference>
<evidence type="ECO:0000313" key="1">
    <source>
        <dbReference type="EMBL" id="ALC04974.1"/>
    </source>
</evidence>
<keyword evidence="2" id="KW-1185">Reference proteome</keyword>
<dbReference type="PANTHER" id="PTHR10668">
    <property type="entry name" value="PHYTOENE DEHYDROGENASE"/>
    <property type="match status" value="1"/>
</dbReference>
<dbReference type="PANTHER" id="PTHR10668:SF105">
    <property type="entry name" value="DEHYDROGENASE-RELATED"/>
    <property type="match status" value="1"/>
</dbReference>
<proteinExistence type="predicted"/>
<sequence>MNYSGGQTPSSNGRHAVIVGSGPNGLTAAAVLALSGWQVDVYEAGATPGGAARSESVLGEGTISDLGAAAHPFGAASPAFHYLGLEDHGLEWAYSPYPMAHPLDNGRAGILSSTLNDTADRLGADGGHWKKIHRNVVKHIDQHLDNVLGSVLKFPKHPVKMAQFGVTAMLPAQNLANAAFASEEARALFIGSAVHSATPPTKLMTASLGLLFGALGHTRGWPVVVGGTKSIIDALLNVLNTHGGNVHCGHPIESLEPFRNADAIILNQTPKQILKMPGARIHNSSRLAKWKYGPSSYKIDYLLDGPIPWTNPDVANATTVHVCGTADEIAFAEAEVAAGKMPERPFVIVCQQQLADPSRAREGRHVVWAYAHVPRGFVDKRASALITAQIDRFAPGFRDRILSMAEHNAHNLEAWNPNLVGGDITAGTAALRRIQPRLGPGLYMASASNAPGGGVHGMPGWWAAQAVLNDHH</sequence>
<dbReference type="Gene3D" id="3.90.660.50">
    <property type="match status" value="1"/>
</dbReference>
<dbReference type="OrthoDB" id="833207at2"/>
<dbReference type="PATRIC" id="fig|931089.4.peg.521"/>
<dbReference type="Gene3D" id="3.50.50.60">
    <property type="entry name" value="FAD/NAD(P)-binding domain"/>
    <property type="match status" value="1"/>
</dbReference>
<accession>A0A0M5IQS0</accession>
<organism evidence="1 2">
    <name type="scientific">Corynebacterium deserti GIMN1.010</name>
    <dbReference type="NCBI Taxonomy" id="931089"/>
    <lineage>
        <taxon>Bacteria</taxon>
        <taxon>Bacillati</taxon>
        <taxon>Actinomycetota</taxon>
        <taxon>Actinomycetes</taxon>
        <taxon>Mycobacteriales</taxon>
        <taxon>Corynebacteriaceae</taxon>
        <taxon>Corynebacterium</taxon>
    </lineage>
</organism>
<dbReference type="SUPFAM" id="SSF51905">
    <property type="entry name" value="FAD/NAD(P)-binding domain"/>
    <property type="match status" value="1"/>
</dbReference>
<protein>
    <submittedName>
        <fullName evidence="1">Uncharacterized protein</fullName>
    </submittedName>
</protein>
<evidence type="ECO:0000313" key="2">
    <source>
        <dbReference type="Proteomes" id="UP000068067"/>
    </source>
</evidence>
<name>A0A0M5IQS0_9CORY</name>
<dbReference type="STRING" id="931089.CDES_02595"/>
<dbReference type="Proteomes" id="UP000068067">
    <property type="component" value="Chromosome"/>
</dbReference>